<dbReference type="KEGG" id="peu:105137895"/>
<keyword evidence="6 7" id="KW-0788">Thiol protease</keyword>
<evidence type="ECO:0000256" key="3">
    <source>
        <dbReference type="ARBA" id="ARBA00022670"/>
    </source>
</evidence>
<evidence type="ECO:0000313" key="11">
    <source>
        <dbReference type="RefSeq" id="XP_011042125.1"/>
    </source>
</evidence>
<accession>A0AAJ6V7T9</accession>
<evidence type="ECO:0000313" key="10">
    <source>
        <dbReference type="Proteomes" id="UP000694918"/>
    </source>
</evidence>
<gene>
    <name evidence="11" type="primary">LOC105137895</name>
</gene>
<evidence type="ECO:0000256" key="7">
    <source>
        <dbReference type="RuleBase" id="RU366025"/>
    </source>
</evidence>
<comment type="catalytic activity">
    <reaction evidence="1 7">
        <text>Thiol-dependent hydrolysis of ester, thioester, amide, peptide and isopeptide bonds formed by the C-terminal Gly of ubiquitin (a 76-residue protein attached to proteins as an intracellular targeting signal).</text>
        <dbReference type="EC" id="3.4.19.12"/>
    </reaction>
</comment>
<dbReference type="GO" id="GO:0005829">
    <property type="term" value="C:cytosol"/>
    <property type="evidence" value="ECO:0007669"/>
    <property type="project" value="TreeGrafter"/>
</dbReference>
<dbReference type="InterPro" id="IPR028889">
    <property type="entry name" value="USP"/>
</dbReference>
<reference evidence="11" key="1">
    <citation type="submission" date="2025-08" db="UniProtKB">
        <authorList>
            <consortium name="RefSeq"/>
        </authorList>
    </citation>
    <scope>IDENTIFICATION</scope>
</reference>
<evidence type="ECO:0000256" key="8">
    <source>
        <dbReference type="SAM" id="MobiDB-lite"/>
    </source>
</evidence>
<keyword evidence="4 7" id="KW-0833">Ubl conjugation pathway</keyword>
<dbReference type="InterPro" id="IPR038765">
    <property type="entry name" value="Papain-like_cys_pep_sf"/>
</dbReference>
<dbReference type="GeneID" id="105137895"/>
<dbReference type="RefSeq" id="XP_011042125.1">
    <property type="nucleotide sequence ID" value="XM_011043823.1"/>
</dbReference>
<comment type="function">
    <text evidence="7">Recognizes and hydrolyzes the peptide bond at the C-terminal Gly of ubiquitin. Involved in the processing of poly-ubiquitin precursors as well as that of ubiquitinated proteins.</text>
</comment>
<feature type="domain" description="USP" evidence="9">
    <location>
        <begin position="213"/>
        <end position="566"/>
    </location>
</feature>
<dbReference type="PROSITE" id="PS00972">
    <property type="entry name" value="USP_1"/>
    <property type="match status" value="1"/>
</dbReference>
<dbReference type="Gene3D" id="3.90.70.10">
    <property type="entry name" value="Cysteine proteinases"/>
    <property type="match status" value="1"/>
</dbReference>
<feature type="region of interest" description="Disordered" evidence="8">
    <location>
        <begin position="157"/>
        <end position="191"/>
    </location>
</feature>
<keyword evidence="10" id="KW-1185">Reference proteome</keyword>
<proteinExistence type="inferred from homology"/>
<evidence type="ECO:0000256" key="2">
    <source>
        <dbReference type="ARBA" id="ARBA00009085"/>
    </source>
</evidence>
<feature type="compositionally biased region" description="Low complexity" evidence="8">
    <location>
        <begin position="100"/>
        <end position="114"/>
    </location>
</feature>
<dbReference type="PANTHER" id="PTHR24006:SF687">
    <property type="entry name" value="UBIQUITIN CARBOXYL-TERMINAL HYDROLASE 10"/>
    <property type="match status" value="1"/>
</dbReference>
<keyword evidence="3 7" id="KW-0645">Protease</keyword>
<evidence type="ECO:0000256" key="5">
    <source>
        <dbReference type="ARBA" id="ARBA00022801"/>
    </source>
</evidence>
<protein>
    <recommendedName>
        <fullName evidence="7">Ubiquitin carboxyl-terminal hydrolase</fullName>
        <ecNumber evidence="7">3.4.19.12</ecNumber>
    </recommendedName>
</protein>
<dbReference type="GO" id="GO:0006508">
    <property type="term" value="P:proteolysis"/>
    <property type="evidence" value="ECO:0007669"/>
    <property type="project" value="UniProtKB-KW"/>
</dbReference>
<evidence type="ECO:0000256" key="1">
    <source>
        <dbReference type="ARBA" id="ARBA00000707"/>
    </source>
</evidence>
<dbReference type="GO" id="GO:0005634">
    <property type="term" value="C:nucleus"/>
    <property type="evidence" value="ECO:0007669"/>
    <property type="project" value="TreeGrafter"/>
</dbReference>
<feature type="compositionally biased region" description="Basic and acidic residues" evidence="8">
    <location>
        <begin position="177"/>
        <end position="191"/>
    </location>
</feature>
<comment type="similarity">
    <text evidence="2 7">Belongs to the peptidase C19 family.</text>
</comment>
<organism evidence="10 11">
    <name type="scientific">Populus euphratica</name>
    <name type="common">Euphrates poplar</name>
    <dbReference type="NCBI Taxonomy" id="75702"/>
    <lineage>
        <taxon>Eukaryota</taxon>
        <taxon>Viridiplantae</taxon>
        <taxon>Streptophyta</taxon>
        <taxon>Embryophyta</taxon>
        <taxon>Tracheophyta</taxon>
        <taxon>Spermatophyta</taxon>
        <taxon>Magnoliopsida</taxon>
        <taxon>eudicotyledons</taxon>
        <taxon>Gunneridae</taxon>
        <taxon>Pentapetalae</taxon>
        <taxon>rosids</taxon>
        <taxon>fabids</taxon>
        <taxon>Malpighiales</taxon>
        <taxon>Salicaceae</taxon>
        <taxon>Saliceae</taxon>
        <taxon>Populus</taxon>
    </lineage>
</organism>
<keyword evidence="5 7" id="KW-0378">Hydrolase</keyword>
<dbReference type="InterPro" id="IPR001394">
    <property type="entry name" value="Peptidase_C19_UCH"/>
</dbReference>
<dbReference type="AlphaFoldDB" id="A0AAJ6V7T9"/>
<dbReference type="GO" id="GO:0004843">
    <property type="term" value="F:cysteine-type deubiquitinase activity"/>
    <property type="evidence" value="ECO:0007669"/>
    <property type="project" value="UniProtKB-UniRule"/>
</dbReference>
<dbReference type="InterPro" id="IPR050164">
    <property type="entry name" value="Peptidase_C19"/>
</dbReference>
<dbReference type="FunFam" id="3.90.70.10:FF:000108">
    <property type="entry name" value="Ubiquitin carboxyl-terminal hydrolase"/>
    <property type="match status" value="1"/>
</dbReference>
<evidence type="ECO:0000259" key="9">
    <source>
        <dbReference type="PROSITE" id="PS50235"/>
    </source>
</evidence>
<dbReference type="PANTHER" id="PTHR24006">
    <property type="entry name" value="UBIQUITIN CARBOXYL-TERMINAL HYDROLASE"/>
    <property type="match status" value="1"/>
</dbReference>
<evidence type="ECO:0000256" key="4">
    <source>
        <dbReference type="ARBA" id="ARBA00022786"/>
    </source>
</evidence>
<dbReference type="PROSITE" id="PS00973">
    <property type="entry name" value="USP_2"/>
    <property type="match status" value="1"/>
</dbReference>
<dbReference type="EC" id="3.4.19.12" evidence="7"/>
<evidence type="ECO:0000256" key="6">
    <source>
        <dbReference type="ARBA" id="ARBA00022807"/>
    </source>
</evidence>
<dbReference type="Pfam" id="PF00443">
    <property type="entry name" value="UCH"/>
    <property type="match status" value="1"/>
</dbReference>
<name>A0AAJ6V7T9_POPEU</name>
<dbReference type="SUPFAM" id="SSF54001">
    <property type="entry name" value="Cysteine proteinases"/>
    <property type="match status" value="1"/>
</dbReference>
<feature type="compositionally biased region" description="Basic and acidic residues" evidence="8">
    <location>
        <begin position="157"/>
        <end position="169"/>
    </location>
</feature>
<dbReference type="GO" id="GO:0016579">
    <property type="term" value="P:protein deubiquitination"/>
    <property type="evidence" value="ECO:0007669"/>
    <property type="project" value="InterPro"/>
</dbReference>
<sequence length="566" mass="62067">MSDSKKVLVFGSFTEDETKSLLGKQSAGKVEKPAEKIELRFGSLNFGTGITFGNFDTTLNTQLASANGNVTFQSRSSVMKEKDVKVAKKGDGVLGSPRENGNIGNSSHGSSLSNGVDVLKTESIDLTSLHLSEKEDGPASPLQSSSFHVLDSEGIKDWDHDSEGIKDGDPDSEGINDWDHDGTSNDSSIHARKEDVWKATDGPLPAVKSLLPRGLINTGNLCFLNATLQALLSCSPFVQLLQELRIRDIPKVGFPTLTAFAEFVCDFDMPTSSSMKKDFVETGRPFRPAMFEAVLKNFTPDVPNSISGRPRQEDAQEFLSFIMHQMHDELLKLEGQSSGTNGFKTSVVSSTEEDEWETVGPKNKSAVTRTQSFIRSGLSDIFGGQLRSVVKARGNKASATVQPFLLLHLDIHLEVVRTIEDALHLFSAPENLEGYRTSAIGKGGVVAARKSVKIQTLSKIMILHLMRFSYGSQGSAKLLKPVHFPLEFILSRELLVSPSTEHLQSRKYELVATVTHHGREPSKGHYTADVRHANGQWLRFDDASVTAITTSKVLHDQAYVLFYKQV</sequence>
<dbReference type="InterPro" id="IPR018200">
    <property type="entry name" value="USP_CS"/>
</dbReference>
<dbReference type="PROSITE" id="PS50235">
    <property type="entry name" value="USP_3"/>
    <property type="match status" value="1"/>
</dbReference>
<dbReference type="Proteomes" id="UP000694918">
    <property type="component" value="Unplaced"/>
</dbReference>
<feature type="region of interest" description="Disordered" evidence="8">
    <location>
        <begin position="88"/>
        <end position="114"/>
    </location>
</feature>